<proteinExistence type="predicted"/>
<dbReference type="GO" id="GO:0016787">
    <property type="term" value="F:hydrolase activity"/>
    <property type="evidence" value="ECO:0007669"/>
    <property type="project" value="UniProtKB-KW"/>
</dbReference>
<dbReference type="InterPro" id="IPR036264">
    <property type="entry name" value="Bact_exopeptidase_dim_dom"/>
</dbReference>
<feature type="domain" description="Peptidase M20 dimerisation" evidence="6">
    <location>
        <begin position="215"/>
        <end position="314"/>
    </location>
</feature>
<dbReference type="Pfam" id="PF01546">
    <property type="entry name" value="Peptidase_M20"/>
    <property type="match status" value="1"/>
</dbReference>
<name>A0A0S4QLF9_9ACTN</name>
<feature type="compositionally biased region" description="Low complexity" evidence="5">
    <location>
        <begin position="31"/>
        <end position="40"/>
    </location>
</feature>
<evidence type="ECO:0000313" key="8">
    <source>
        <dbReference type="Proteomes" id="UP000198802"/>
    </source>
</evidence>
<sequence>MSAHGIGAAALGPGGGGGTTEQPAGVREEPAGVPELPAGAPGPLAGAAERVIVRTERLCLLPAPPFGEAARAAVVADWWRADGLAEVRIDPTGNVWGLARRGVGPAVLVAAHLDTVFGPDVEHGARRHDGRLVGPGVGDDTIAVAALAELPRLLEAELVGAGQARPVWVLATVGEEGVGNLAGITAALADPPVPVGAVIAVEGNYLGRVTVTGVGSVRFAVTVTGPGGHAWERSATPSAVHAAAGMVSRLAALAAPQAAEGAGVAGRIAVNVGRISGGEAINIRAASCRFEVDLRADTAAGLAWLEREARLVIEELVIEEQGAELAAEAREIGRRPAGGIPAEHPLASAAFAALARRGLAARTHAASTDANAAYAAGIPAITIGITHGEREHTIDEWIDLAQVADGLAALADTAAQAAALADTAAPAAALADIAAQAARTDRSKWDA</sequence>
<dbReference type="Gene3D" id="3.40.630.10">
    <property type="entry name" value="Zn peptidases"/>
    <property type="match status" value="1"/>
</dbReference>
<dbReference type="EMBL" id="FAOZ01000006">
    <property type="protein sequence ID" value="CUU55890.1"/>
    <property type="molecule type" value="Genomic_DNA"/>
</dbReference>
<dbReference type="Pfam" id="PF07687">
    <property type="entry name" value="M20_dimer"/>
    <property type="match status" value="1"/>
</dbReference>
<evidence type="ECO:0000256" key="5">
    <source>
        <dbReference type="SAM" id="MobiDB-lite"/>
    </source>
</evidence>
<dbReference type="AlphaFoldDB" id="A0A0S4QLF9"/>
<dbReference type="RefSeq" id="WP_091275070.1">
    <property type="nucleotide sequence ID" value="NZ_FAOZ01000006.1"/>
</dbReference>
<dbReference type="Gene3D" id="3.30.70.360">
    <property type="match status" value="1"/>
</dbReference>
<keyword evidence="8" id="KW-1185">Reference proteome</keyword>
<evidence type="ECO:0000313" key="7">
    <source>
        <dbReference type="EMBL" id="CUU55890.1"/>
    </source>
</evidence>
<organism evidence="7 8">
    <name type="scientific">Parafrankia irregularis</name>
    <dbReference type="NCBI Taxonomy" id="795642"/>
    <lineage>
        <taxon>Bacteria</taxon>
        <taxon>Bacillati</taxon>
        <taxon>Actinomycetota</taxon>
        <taxon>Actinomycetes</taxon>
        <taxon>Frankiales</taxon>
        <taxon>Frankiaceae</taxon>
        <taxon>Parafrankia</taxon>
    </lineage>
</organism>
<evidence type="ECO:0000256" key="4">
    <source>
        <dbReference type="ARBA" id="ARBA00022833"/>
    </source>
</evidence>
<dbReference type="SUPFAM" id="SSF53187">
    <property type="entry name" value="Zn-dependent exopeptidases"/>
    <property type="match status" value="1"/>
</dbReference>
<dbReference type="PROSITE" id="PS00758">
    <property type="entry name" value="ARGE_DAPE_CPG2_1"/>
    <property type="match status" value="1"/>
</dbReference>
<keyword evidence="4" id="KW-0862">Zinc</keyword>
<dbReference type="PANTHER" id="PTHR43808:SF17">
    <property type="entry name" value="PEPTIDASE M20"/>
    <property type="match status" value="1"/>
</dbReference>
<evidence type="ECO:0000256" key="1">
    <source>
        <dbReference type="ARBA" id="ARBA00001947"/>
    </source>
</evidence>
<evidence type="ECO:0000256" key="2">
    <source>
        <dbReference type="ARBA" id="ARBA00022723"/>
    </source>
</evidence>
<feature type="compositionally biased region" description="Low complexity" evidence="5">
    <location>
        <begin position="1"/>
        <end position="11"/>
    </location>
</feature>
<reference evidence="8" key="1">
    <citation type="submission" date="2015-11" db="EMBL/GenBank/DDBJ databases">
        <authorList>
            <person name="Varghese N."/>
        </authorList>
    </citation>
    <scope>NUCLEOTIDE SEQUENCE [LARGE SCALE GENOMIC DNA]</scope>
    <source>
        <strain evidence="8">DSM 45899</strain>
    </source>
</reference>
<gene>
    <name evidence="7" type="ORF">Ga0074812_106145</name>
</gene>
<dbReference type="SUPFAM" id="SSF55031">
    <property type="entry name" value="Bacterial exopeptidase dimerisation domain"/>
    <property type="match status" value="1"/>
</dbReference>
<keyword evidence="2" id="KW-0479">Metal-binding</keyword>
<comment type="cofactor">
    <cofactor evidence="1">
        <name>Zn(2+)</name>
        <dbReference type="ChEBI" id="CHEBI:29105"/>
    </cofactor>
</comment>
<dbReference type="InterPro" id="IPR001261">
    <property type="entry name" value="ArgE/DapE_CS"/>
</dbReference>
<dbReference type="InterPro" id="IPR002933">
    <property type="entry name" value="Peptidase_M20"/>
</dbReference>
<protein>
    <submittedName>
        <fullName evidence="7">Acetylornithine deacetylase/Succinyl-diaminopimelate desuccinylase</fullName>
    </submittedName>
</protein>
<dbReference type="Proteomes" id="UP000198802">
    <property type="component" value="Unassembled WGS sequence"/>
</dbReference>
<evidence type="ECO:0000259" key="6">
    <source>
        <dbReference type="Pfam" id="PF07687"/>
    </source>
</evidence>
<evidence type="ECO:0000256" key="3">
    <source>
        <dbReference type="ARBA" id="ARBA00022801"/>
    </source>
</evidence>
<dbReference type="InterPro" id="IPR011650">
    <property type="entry name" value="Peptidase_M20_dimer"/>
</dbReference>
<dbReference type="PANTHER" id="PTHR43808">
    <property type="entry name" value="ACETYLORNITHINE DEACETYLASE"/>
    <property type="match status" value="1"/>
</dbReference>
<dbReference type="GO" id="GO:0046872">
    <property type="term" value="F:metal ion binding"/>
    <property type="evidence" value="ECO:0007669"/>
    <property type="project" value="UniProtKB-KW"/>
</dbReference>
<feature type="region of interest" description="Disordered" evidence="5">
    <location>
        <begin position="1"/>
        <end position="40"/>
    </location>
</feature>
<accession>A0A0S4QLF9</accession>
<keyword evidence="3" id="KW-0378">Hydrolase</keyword>
<dbReference type="InterPro" id="IPR050072">
    <property type="entry name" value="Peptidase_M20A"/>
</dbReference>